<dbReference type="SUPFAM" id="SSF81296">
    <property type="entry name" value="E set domains"/>
    <property type="match status" value="1"/>
</dbReference>
<dbReference type="SUPFAM" id="SSF56524">
    <property type="entry name" value="Oxidoreductase molybdopterin-binding domain"/>
    <property type="match status" value="1"/>
</dbReference>
<dbReference type="GO" id="GO:0030151">
    <property type="term" value="F:molybdenum ion binding"/>
    <property type="evidence" value="ECO:0007669"/>
    <property type="project" value="InterPro"/>
</dbReference>
<gene>
    <name evidence="7" type="ORF">BOO71_0013084</name>
</gene>
<dbReference type="InterPro" id="IPR008335">
    <property type="entry name" value="Mopterin_OxRdtase_euk"/>
</dbReference>
<proteinExistence type="predicted"/>
<dbReference type="CDD" id="cd02110">
    <property type="entry name" value="SO_family_Moco_dimer"/>
    <property type="match status" value="1"/>
</dbReference>
<protein>
    <submittedName>
        <fullName evidence="7">Sulfite oxidase</fullName>
    </submittedName>
</protein>
<dbReference type="GO" id="GO:0008482">
    <property type="term" value="F:sulfite oxidase activity"/>
    <property type="evidence" value="ECO:0007669"/>
    <property type="project" value="TreeGrafter"/>
</dbReference>
<dbReference type="EMBL" id="MSTI01000156">
    <property type="protein sequence ID" value="OLV16026.1"/>
    <property type="molecule type" value="Genomic_DNA"/>
</dbReference>
<dbReference type="GO" id="GO:0020037">
    <property type="term" value="F:heme binding"/>
    <property type="evidence" value="ECO:0007669"/>
    <property type="project" value="TreeGrafter"/>
</dbReference>
<keyword evidence="3" id="KW-0479">Metal-binding</keyword>
<keyword evidence="2" id="KW-0500">Molybdenum</keyword>
<evidence type="ECO:0000259" key="6">
    <source>
        <dbReference type="Pfam" id="PF03404"/>
    </source>
</evidence>
<sequence length="367" mass="40180">MSRPTADSSSQYTPALIVRQASPPNLETPFYALDGRITPQPSHYVRSHFPVPPLDAQTWRLEVGGGVDSVLSLSLEELRAMPSHTLSATMECAGNGRVYLSPRMPGVQWDLGAVGTAEWTGVRLRDVLERAGIQDGALEVILEGADKGTLTDPGRTPGEIRYARSAPLAKAQDDVLLAYAMNGQPLTPDHGFPLRAVVPGWYGMAAVKWLSKLHVTDTPYQGFFQTIDYSYWQQRDGLSPQMIPMTTMQVKAQIARPAPHGSVTAESVFEIMGAAWTGEGEVTKVEVSTDGGEAWADAKFLDPAEPHIWRRWRFDWHTPKQPGRVTLMARATDSAGRTQTPGHDAGRGGYMVNFPLPITVYVKAQES</sequence>
<evidence type="ECO:0000313" key="7">
    <source>
        <dbReference type="EMBL" id="OLV16026.1"/>
    </source>
</evidence>
<dbReference type="InterPro" id="IPR000572">
    <property type="entry name" value="OxRdtase_Mopterin-bd_dom"/>
</dbReference>
<accession>A0A1U7NSY8</accession>
<evidence type="ECO:0000259" key="5">
    <source>
        <dbReference type="Pfam" id="PF00174"/>
    </source>
</evidence>
<feature type="domain" description="Moybdenum cofactor oxidoreductase dimerisation" evidence="6">
    <location>
        <begin position="246"/>
        <end position="339"/>
    </location>
</feature>
<dbReference type="Proteomes" id="UP000186607">
    <property type="component" value="Unassembled WGS sequence"/>
</dbReference>
<dbReference type="PANTHER" id="PTHR19372:SF7">
    <property type="entry name" value="SULFITE OXIDASE, MITOCHONDRIAL"/>
    <property type="match status" value="1"/>
</dbReference>
<dbReference type="InterPro" id="IPR036374">
    <property type="entry name" value="OxRdtase_Mopterin-bd_sf"/>
</dbReference>
<keyword evidence="4" id="KW-0560">Oxidoreductase</keyword>
<dbReference type="STRING" id="249408.BOO71_0013084"/>
<comment type="caution">
    <text evidence="7">The sequence shown here is derived from an EMBL/GenBank/DDBJ whole genome shotgun (WGS) entry which is preliminary data.</text>
</comment>
<reference evidence="7 8" key="1">
    <citation type="submission" date="2017-01" db="EMBL/GenBank/DDBJ databases">
        <title>Genome Analysis of Deinococcus marmoris KOPRI26562.</title>
        <authorList>
            <person name="Kim J.H."/>
            <person name="Oh H.-M."/>
        </authorList>
    </citation>
    <scope>NUCLEOTIDE SEQUENCE [LARGE SCALE GENOMIC DNA]</scope>
    <source>
        <strain evidence="7 8">KOPRI26562</strain>
    </source>
</reference>
<dbReference type="AlphaFoldDB" id="A0A1U7NSY8"/>
<dbReference type="Pfam" id="PF03404">
    <property type="entry name" value="Mo-co_dimer"/>
    <property type="match status" value="1"/>
</dbReference>
<dbReference type="InterPro" id="IPR005066">
    <property type="entry name" value="MoCF_OxRdtse_dimer"/>
</dbReference>
<feature type="domain" description="Oxidoreductase molybdopterin-binding" evidence="5">
    <location>
        <begin position="48"/>
        <end position="223"/>
    </location>
</feature>
<dbReference type="PANTHER" id="PTHR19372">
    <property type="entry name" value="SULFITE REDUCTASE"/>
    <property type="match status" value="1"/>
</dbReference>
<dbReference type="RefSeq" id="WP_075836264.1">
    <property type="nucleotide sequence ID" value="NZ_MSTI01000156.1"/>
</dbReference>
<dbReference type="eggNOG" id="COG2041">
    <property type="taxonomic scope" value="Bacteria"/>
</dbReference>
<evidence type="ECO:0000256" key="3">
    <source>
        <dbReference type="ARBA" id="ARBA00022723"/>
    </source>
</evidence>
<evidence type="ECO:0000256" key="2">
    <source>
        <dbReference type="ARBA" id="ARBA00022505"/>
    </source>
</evidence>
<name>A0A1U7NSY8_9DEIO</name>
<dbReference type="GO" id="GO:0006790">
    <property type="term" value="P:sulfur compound metabolic process"/>
    <property type="evidence" value="ECO:0007669"/>
    <property type="project" value="TreeGrafter"/>
</dbReference>
<dbReference type="Pfam" id="PF00174">
    <property type="entry name" value="Oxidored_molyb"/>
    <property type="match status" value="1"/>
</dbReference>
<dbReference type="GO" id="GO:0043546">
    <property type="term" value="F:molybdopterin cofactor binding"/>
    <property type="evidence" value="ECO:0007669"/>
    <property type="project" value="TreeGrafter"/>
</dbReference>
<organism evidence="7 8">
    <name type="scientific">Deinococcus marmoris</name>
    <dbReference type="NCBI Taxonomy" id="249408"/>
    <lineage>
        <taxon>Bacteria</taxon>
        <taxon>Thermotogati</taxon>
        <taxon>Deinococcota</taxon>
        <taxon>Deinococci</taxon>
        <taxon>Deinococcales</taxon>
        <taxon>Deinococcaceae</taxon>
        <taxon>Deinococcus</taxon>
    </lineage>
</organism>
<evidence type="ECO:0000313" key="8">
    <source>
        <dbReference type="Proteomes" id="UP000186607"/>
    </source>
</evidence>
<dbReference type="OrthoDB" id="9778777at2"/>
<dbReference type="PRINTS" id="PR00407">
    <property type="entry name" value="EUMOPTERIN"/>
</dbReference>
<comment type="cofactor">
    <cofactor evidence="1">
        <name>Mo-molybdopterin</name>
        <dbReference type="ChEBI" id="CHEBI:71302"/>
    </cofactor>
</comment>
<keyword evidence="8" id="KW-1185">Reference proteome</keyword>
<dbReference type="Gene3D" id="3.90.420.10">
    <property type="entry name" value="Oxidoreductase, molybdopterin-binding domain"/>
    <property type="match status" value="1"/>
</dbReference>
<dbReference type="InterPro" id="IPR014756">
    <property type="entry name" value="Ig_E-set"/>
</dbReference>
<evidence type="ECO:0000256" key="1">
    <source>
        <dbReference type="ARBA" id="ARBA00001924"/>
    </source>
</evidence>
<dbReference type="Gene3D" id="2.60.40.650">
    <property type="match status" value="1"/>
</dbReference>
<evidence type="ECO:0000256" key="4">
    <source>
        <dbReference type="ARBA" id="ARBA00023002"/>
    </source>
</evidence>